<comment type="pathway">
    <text evidence="2">Secondary metabolite biosynthesis.</text>
</comment>
<dbReference type="EMBL" id="LC761704">
    <property type="protein sequence ID" value="BED42949.1"/>
    <property type="molecule type" value="mRNA"/>
</dbReference>
<protein>
    <submittedName>
        <fullName evidence="10">Cytochrome P450 monooxygenase</fullName>
    </submittedName>
</protein>
<dbReference type="GO" id="GO:0004497">
    <property type="term" value="F:monooxygenase activity"/>
    <property type="evidence" value="ECO:0007669"/>
    <property type="project" value="UniProtKB-KW"/>
</dbReference>
<keyword evidence="5 9" id="KW-0479">Metal-binding</keyword>
<dbReference type="AlphaFoldDB" id="A0AA86IWC1"/>
<sequence>MGLTTPSPEIGALLLTAFLYGAWRFYGFLRVVFLTPLGALPGPPTPSLVYGNMKEIAAMDDTLLPDTWFTRYGKNLIDREFFMRPRLWSLDPRAIHHVLSHPNDFPRPEEAQRGIRDLLGRGLLSVWGEEHRKQRRILNPAFGPAQIRDLTHIFVEKSIELREYWANATRSGTARVNVNSDLSKLTLDIIGIAGFGYDFNALNPEGTPNELSMAFRKLFMGTPSISSLGPVLRLWFPILKRIRTERGATLEYASQTFQRIGTQLVEDRKAAILKEASEKHLQGIGRKDLQGRDLLTLLIRANMAQDVPESQRLSNEDVIGQIPTFLLAGHETTSTSSTWALYSLSKYPKVQQKLREELLSVSSDTPTMEELSALPYLDAVVTETLRLHPPIAMLTRVAAQDDVIPLNEPFTDRHGKLHSEIRIAKGNKIIVPIMAMHRSRELWGEDAMEFKPERWQQPPEAISAIPGVWGHLLTFIGGPRACIGYRFSIIELKAILFTLVRAFEFEFAVPVDDIIIKTAPLGRPSLLSEPEKGYQLPLILKPYKAA</sequence>
<dbReference type="PRINTS" id="PR00385">
    <property type="entry name" value="P450"/>
</dbReference>
<dbReference type="Gene3D" id="1.10.630.10">
    <property type="entry name" value="Cytochrome P450"/>
    <property type="match status" value="1"/>
</dbReference>
<dbReference type="CDD" id="cd11069">
    <property type="entry name" value="CYP_FUM15-like"/>
    <property type="match status" value="1"/>
</dbReference>
<dbReference type="GO" id="GO:0020037">
    <property type="term" value="F:heme binding"/>
    <property type="evidence" value="ECO:0007669"/>
    <property type="project" value="InterPro"/>
</dbReference>
<accession>A0AA86IWC1</accession>
<evidence type="ECO:0000256" key="5">
    <source>
        <dbReference type="ARBA" id="ARBA00022723"/>
    </source>
</evidence>
<dbReference type="PANTHER" id="PTHR24305">
    <property type="entry name" value="CYTOCHROME P450"/>
    <property type="match status" value="1"/>
</dbReference>
<evidence type="ECO:0000256" key="1">
    <source>
        <dbReference type="ARBA" id="ARBA00001971"/>
    </source>
</evidence>
<evidence type="ECO:0000256" key="3">
    <source>
        <dbReference type="ARBA" id="ARBA00010617"/>
    </source>
</evidence>
<keyword evidence="7 9" id="KW-0408">Iron</keyword>
<keyword evidence="4 9" id="KW-0349">Heme</keyword>
<dbReference type="InterPro" id="IPR036396">
    <property type="entry name" value="Cyt_P450_sf"/>
</dbReference>
<feature type="binding site" description="axial binding residue" evidence="9">
    <location>
        <position position="482"/>
    </location>
    <ligand>
        <name>heme</name>
        <dbReference type="ChEBI" id="CHEBI:30413"/>
    </ligand>
    <ligandPart>
        <name>Fe</name>
        <dbReference type="ChEBI" id="CHEBI:18248"/>
    </ligandPart>
</feature>
<evidence type="ECO:0000256" key="9">
    <source>
        <dbReference type="PIRSR" id="PIRSR602401-1"/>
    </source>
</evidence>
<keyword evidence="8 10" id="KW-0503">Monooxygenase</keyword>
<dbReference type="SUPFAM" id="SSF48264">
    <property type="entry name" value="Cytochrome P450"/>
    <property type="match status" value="1"/>
</dbReference>
<evidence type="ECO:0000256" key="7">
    <source>
        <dbReference type="ARBA" id="ARBA00023004"/>
    </source>
</evidence>
<comment type="similarity">
    <text evidence="3">Belongs to the cytochrome P450 family.</text>
</comment>
<evidence type="ECO:0000256" key="4">
    <source>
        <dbReference type="ARBA" id="ARBA00022617"/>
    </source>
</evidence>
<comment type="cofactor">
    <cofactor evidence="1 9">
        <name>heme</name>
        <dbReference type="ChEBI" id="CHEBI:30413"/>
    </cofactor>
</comment>
<dbReference type="InterPro" id="IPR050121">
    <property type="entry name" value="Cytochrome_P450_monoxygenase"/>
</dbReference>
<reference evidence="10" key="1">
    <citation type="submission" date="2023-03" db="EMBL/GenBank/DDBJ databases">
        <title>cytochrome P450 monooxygenase from Trametes versicolor.</title>
        <authorList>
            <person name="Ichinose H."/>
        </authorList>
    </citation>
    <scope>NUCLEOTIDE SEQUENCE</scope>
    <source>
        <strain evidence="10">NBRC 30340</strain>
    </source>
</reference>
<dbReference type="PANTHER" id="PTHR24305:SF166">
    <property type="entry name" value="CYTOCHROME P450 12A4, MITOCHONDRIAL-RELATED"/>
    <property type="match status" value="1"/>
</dbReference>
<dbReference type="PRINTS" id="PR00463">
    <property type="entry name" value="EP450I"/>
</dbReference>
<evidence type="ECO:0000313" key="10">
    <source>
        <dbReference type="EMBL" id="BED42949.1"/>
    </source>
</evidence>
<evidence type="ECO:0000256" key="6">
    <source>
        <dbReference type="ARBA" id="ARBA00023002"/>
    </source>
</evidence>
<proteinExistence type="evidence at transcript level"/>
<organism evidence="10">
    <name type="scientific">Trametes versicolor</name>
    <name type="common">White-rot fungus</name>
    <name type="synonym">Coriolus versicolor</name>
    <dbReference type="NCBI Taxonomy" id="5325"/>
    <lineage>
        <taxon>Eukaryota</taxon>
        <taxon>Fungi</taxon>
        <taxon>Dikarya</taxon>
        <taxon>Basidiomycota</taxon>
        <taxon>Agaricomycotina</taxon>
        <taxon>Agaricomycetes</taxon>
        <taxon>Polyporales</taxon>
        <taxon>Polyporaceae</taxon>
        <taxon>Trametes</taxon>
    </lineage>
</organism>
<dbReference type="GO" id="GO:0005506">
    <property type="term" value="F:iron ion binding"/>
    <property type="evidence" value="ECO:0007669"/>
    <property type="project" value="InterPro"/>
</dbReference>
<evidence type="ECO:0000256" key="8">
    <source>
        <dbReference type="ARBA" id="ARBA00023033"/>
    </source>
</evidence>
<dbReference type="Pfam" id="PF00067">
    <property type="entry name" value="p450"/>
    <property type="match status" value="1"/>
</dbReference>
<dbReference type="GO" id="GO:0016705">
    <property type="term" value="F:oxidoreductase activity, acting on paired donors, with incorporation or reduction of molecular oxygen"/>
    <property type="evidence" value="ECO:0007669"/>
    <property type="project" value="InterPro"/>
</dbReference>
<keyword evidence="6" id="KW-0560">Oxidoreductase</keyword>
<dbReference type="InterPro" id="IPR001128">
    <property type="entry name" value="Cyt_P450"/>
</dbReference>
<evidence type="ECO:0000256" key="2">
    <source>
        <dbReference type="ARBA" id="ARBA00005179"/>
    </source>
</evidence>
<dbReference type="InterPro" id="IPR002401">
    <property type="entry name" value="Cyt_P450_E_grp-I"/>
</dbReference>
<name>A0AA86IWC1_TRAVE</name>
<gene>
    <name evidence="10" type="primary">CYP5139AY2</name>
</gene>